<evidence type="ECO:0000259" key="4">
    <source>
        <dbReference type="Pfam" id="PF03178"/>
    </source>
</evidence>
<accession>A0A7M7KCR8</accession>
<proteinExistence type="predicted"/>
<dbReference type="Pfam" id="PF10433">
    <property type="entry name" value="Beta-prop_RSE1_1st"/>
    <property type="match status" value="1"/>
</dbReference>
<feature type="domain" description="RSE1/DDB1/CPSF1 C-terminal" evidence="4">
    <location>
        <begin position="1163"/>
        <end position="1500"/>
    </location>
</feature>
<dbReference type="GO" id="GO:0005634">
    <property type="term" value="C:nucleus"/>
    <property type="evidence" value="ECO:0007669"/>
    <property type="project" value="UniProtKB-SubCell"/>
</dbReference>
<evidence type="ECO:0000259" key="5">
    <source>
        <dbReference type="Pfam" id="PF10433"/>
    </source>
</evidence>
<dbReference type="Proteomes" id="UP000594260">
    <property type="component" value="Unplaced"/>
</dbReference>
<protein>
    <recommendedName>
        <fullName evidence="9">Cleavage and polyadenylation specificity factor subunit 1</fullName>
    </recommendedName>
</protein>
<dbReference type="GeneID" id="111251988"/>
<evidence type="ECO:0008006" key="9">
    <source>
        <dbReference type="Google" id="ProtNLM"/>
    </source>
</evidence>
<evidence type="ECO:0000313" key="8">
    <source>
        <dbReference type="Proteomes" id="UP000594260"/>
    </source>
</evidence>
<dbReference type="InterPro" id="IPR058543">
    <property type="entry name" value="Beta-prop_RSE1/DDB1/CPSF1_2nd"/>
</dbReference>
<sequence>MTTAAGQYDVKLSSSLFAFHRQTHPPTGVEYSVYCQFYGPHEKNLVIAGGSVLKVYRLVYDGVTSGNASSCKKKAVDKSFTESLAKLEHLQTFNCFGVVAGMERIKLSQNRDSLLLVFRESKVSLVEYDPFNHELKTLALRSLEKDEYKDGFEQMVSVPLIKVDPLNRCAAVLVYGKQLAIIPFVKRDSGLADLADVPPSLGRQGSQLGHGGQSNTNISGQLDFYTIRLRELDEEKGVNNVHDMAFLDGYYEPTLLLLYEPVATWAGRVAIRQDTCAIMALSLNVYQRVHPPVWSYCNLPYNSFKVLPVPKPIGGVLIVSVNALLYLNQSVPPYGVSLNSFTEVSTAFPLKQQPGIRIVLDACRCEFLADDRIVFSLKNGDIFVLTLFTDGMRSICKFIFNQAASSVLTTCLTLCEPGYLFLGSRLGNSLLLRYTETDKVEGEEPERDEPETSKVEISESSNGDGEQGNAPASDGMTDDGVAEESRGRMNPTEDEHRDRTAPVIENSNNDKANENARNNEDYDDEPAAKKQKIGSDNIDEWAASNVDFIEDAFELKVYGQSSDEPQNTKLYKFEMADALQNIGPIIRMAMGEPAFQSGLSNKTDTDVEIATVSGHGRNGALCVLQRTIKPQVITTFELPGCADLWTVCSSTTRSADSDEGAHQFLILSRSDSTMILQTGQEINELDHSGFCTQSPTIFAGNLADGRYVIQVCPGSVRLLEGTRQLQQVPIDVGSPLVAASLADPHILVMSADGLVIHLTLRGDDSRGYKLSVLKPQFPGAKSKITAHCIYKDISGLFVTKNLKLEDMHKPKKNSRNKVKVAEEKKVETSADFGDEDELLYGSSVDIKDLVAGGLSGAHIVPSAQGKDELGDDEAEENIRTIAPADPTYWVFLARENGALEIYSLPDYKLCYFVKNFPLANKVLQNASLLGQATSTVADVQLPKVMEIFMCALGMHSSRPLLFARIDSDLHIYEVYPFYEKQKEGHLKIQFRRLPHAVNMEPRRVYKQKENDPTLTLRWIRPFHDVSGYNGVFVCGRRPYWVFMTARGELRAHPMLGDGRIYSFATFHNVNCSKGFLFFNKYGELRICTLPTHLSYDAPWPTRKVPLKCTPHFINYHVDSRTYCVVTSTQKKATTLPRLAGEDKEFEPIIREGGRFIAPTVDRFTLELWSPVSWESIPKTRMDMDEWEKVMCVKNVMIASEGTTSGEKGLLAVGTIYNYGEDCTAKGRIILLDIIEVVPEPGQPLTRSKVKTILSKSQNAPVTALCSVKGHLMAAVGQKLFLFQLKDNDLVGMAFLDTQVYILTAISLKSFILIGDVYKSITLLRYQEESKTFAVVSKDTKPLQVYAVEYLIDSSQMAFLVSDSLSNLMVYMYQPENRETLGGQRLVRRGDFNIGSRVNSMFRIRCRLADIPRSERRLLSMVETRHVTVYASLDGSLGYLLPIAEKTYRRLLMLQNVLNSYASHVAGLNPRGFRLMQSEFKELTNPQKNVIDGDLINDFMDLNFNEKAEVARKIGTTVHQIQLDLAEIEGLTCHF</sequence>
<dbReference type="InterPro" id="IPR015943">
    <property type="entry name" value="WD40/YVTN_repeat-like_dom_sf"/>
</dbReference>
<feature type="compositionally biased region" description="Basic and acidic residues" evidence="3">
    <location>
        <begin position="483"/>
        <end position="500"/>
    </location>
</feature>
<reference evidence="7" key="1">
    <citation type="submission" date="2021-01" db="UniProtKB">
        <authorList>
            <consortium name="EnsemblMetazoa"/>
        </authorList>
    </citation>
    <scope>IDENTIFICATION</scope>
</reference>
<dbReference type="Pfam" id="PF03178">
    <property type="entry name" value="CPSF_A"/>
    <property type="match status" value="1"/>
</dbReference>
<organism evidence="7 8">
    <name type="scientific">Varroa destructor</name>
    <name type="common">Honeybee mite</name>
    <dbReference type="NCBI Taxonomy" id="109461"/>
    <lineage>
        <taxon>Eukaryota</taxon>
        <taxon>Metazoa</taxon>
        <taxon>Ecdysozoa</taxon>
        <taxon>Arthropoda</taxon>
        <taxon>Chelicerata</taxon>
        <taxon>Arachnida</taxon>
        <taxon>Acari</taxon>
        <taxon>Parasitiformes</taxon>
        <taxon>Mesostigmata</taxon>
        <taxon>Gamasina</taxon>
        <taxon>Dermanyssoidea</taxon>
        <taxon>Varroidae</taxon>
        <taxon>Varroa</taxon>
    </lineage>
</organism>
<dbReference type="GO" id="GO:0003676">
    <property type="term" value="F:nucleic acid binding"/>
    <property type="evidence" value="ECO:0007669"/>
    <property type="project" value="InterPro"/>
</dbReference>
<feature type="domain" description="RSE1/DDB1/CPSF1 first beta-propeller" evidence="5">
    <location>
        <begin position="29"/>
        <end position="446"/>
    </location>
</feature>
<keyword evidence="2" id="KW-0539">Nucleus</keyword>
<dbReference type="OrthoDB" id="6109at2759"/>
<dbReference type="FunFam" id="2.130.10.10:FF:000118">
    <property type="entry name" value="Cleavage and polyadenylation specificity factor subunit 1"/>
    <property type="match status" value="1"/>
</dbReference>
<name>A0A7M7KCR8_VARDE</name>
<dbReference type="FunFam" id="2.130.10.10:FF:000100">
    <property type="entry name" value="Cleavage and polyadenylation specificity factor subunit 1"/>
    <property type="match status" value="1"/>
</dbReference>
<evidence type="ECO:0000313" key="7">
    <source>
        <dbReference type="EnsemblMetazoa" id="XP_022664948"/>
    </source>
</evidence>
<dbReference type="KEGG" id="vde:111251988"/>
<dbReference type="OMA" id="PMTKFKL"/>
<dbReference type="PANTHER" id="PTHR10644">
    <property type="entry name" value="DNA REPAIR/RNA PROCESSING CPSF FAMILY"/>
    <property type="match status" value="1"/>
</dbReference>
<dbReference type="InterPro" id="IPR050358">
    <property type="entry name" value="RSE1/DDB1/CFT1"/>
</dbReference>
<feature type="compositionally biased region" description="Basic and acidic residues" evidence="3">
    <location>
        <begin position="511"/>
        <end position="520"/>
    </location>
</feature>
<dbReference type="InterPro" id="IPR018846">
    <property type="entry name" value="Beta-prop_RSE1/DDB1/CPSF1_1st"/>
</dbReference>
<dbReference type="InParanoid" id="A0A7M7KCR8"/>
<dbReference type="InterPro" id="IPR004871">
    <property type="entry name" value="RSE1/DDB1/CPSF1_C"/>
</dbReference>
<dbReference type="Gene3D" id="2.130.10.10">
    <property type="entry name" value="YVTN repeat-like/Quinoprotein amine dehydrogenase"/>
    <property type="match status" value="2"/>
</dbReference>
<feature type="region of interest" description="Disordered" evidence="3">
    <location>
        <begin position="437"/>
        <end position="532"/>
    </location>
</feature>
<dbReference type="Pfam" id="PF23726">
    <property type="entry name" value="Beta-prop_RSE1_2nd"/>
    <property type="match status" value="1"/>
</dbReference>
<evidence type="ECO:0000256" key="2">
    <source>
        <dbReference type="ARBA" id="ARBA00023242"/>
    </source>
</evidence>
<dbReference type="CTD" id="29894"/>
<dbReference type="EnsemblMetazoa" id="XM_022809213">
    <property type="protein sequence ID" value="XP_022664948"/>
    <property type="gene ID" value="LOC111251988"/>
</dbReference>
<dbReference type="FunCoup" id="A0A7M7KCR8">
    <property type="interactions" value="2012"/>
</dbReference>
<evidence type="ECO:0000256" key="1">
    <source>
        <dbReference type="ARBA" id="ARBA00004123"/>
    </source>
</evidence>
<evidence type="ECO:0000259" key="6">
    <source>
        <dbReference type="Pfam" id="PF23726"/>
    </source>
</evidence>
<comment type="subcellular location">
    <subcellularLocation>
        <location evidence="1">Nucleus</location>
    </subcellularLocation>
</comment>
<keyword evidence="8" id="KW-1185">Reference proteome</keyword>
<evidence type="ECO:0000256" key="3">
    <source>
        <dbReference type="SAM" id="MobiDB-lite"/>
    </source>
</evidence>
<feature type="domain" description="RSE1/DDB1/CPSF1 second beta-propeller" evidence="6">
    <location>
        <begin position="630"/>
        <end position="1089"/>
    </location>
</feature>
<dbReference type="Gene3D" id="1.10.150.910">
    <property type="match status" value="1"/>
</dbReference>
<dbReference type="RefSeq" id="XP_022664948.1">
    <property type="nucleotide sequence ID" value="XM_022809213.1"/>
</dbReference>